<dbReference type="Pfam" id="PF12696">
    <property type="entry name" value="TraG-D_C"/>
    <property type="match status" value="1"/>
</dbReference>
<feature type="domain" description="TraD/TraG TraM recognition site" evidence="3">
    <location>
        <begin position="433"/>
        <end position="549"/>
    </location>
</feature>
<reference evidence="5" key="1">
    <citation type="submission" date="2014-09" db="EMBL/GenBank/DDBJ databases">
        <authorList>
            <person name="Gomez-Valero L."/>
        </authorList>
    </citation>
    <scope>NUCLEOTIDE SEQUENCE [LARGE SCALE GENOMIC DNA]</scope>
    <source>
        <strain evidence="5">ATCC700992</strain>
    </source>
</reference>
<keyword evidence="1" id="KW-0175">Coiled coil</keyword>
<dbReference type="InterPro" id="IPR032689">
    <property type="entry name" value="TraG-D_C"/>
</dbReference>
<gene>
    <name evidence="4" type="primary">dotL</name>
    <name evidence="4" type="synonym">icmO</name>
    <name evidence="4" type="ORF">LFA_2677</name>
</gene>
<dbReference type="PANTHER" id="PTHR30121">
    <property type="entry name" value="UNCHARACTERIZED PROTEIN YJGR-RELATED"/>
    <property type="match status" value="1"/>
</dbReference>
<keyword evidence="2" id="KW-0472">Membrane</keyword>
<dbReference type="PANTHER" id="PTHR30121:SF6">
    <property type="entry name" value="SLR6007 PROTEIN"/>
    <property type="match status" value="1"/>
</dbReference>
<accession>A0A098G9A8</accession>
<name>A0A098G9A8_9GAMM</name>
<dbReference type="STRING" id="1212491.LFA_2677"/>
<evidence type="ECO:0000259" key="3">
    <source>
        <dbReference type="Pfam" id="PF12696"/>
    </source>
</evidence>
<sequence length="783" mass="87110">MMRGIDTRNELDPSLLLRDTRSLSQKLADAFADPTNISITLFTLAAIAYYFSEAATLLMLIGAGFFLYSYTRKQKLPFRLPLIARVKDYNDLKPGIGKPNIARGIAFFGNDRKTGEELWFANDDMRTHALIFGSTGSGKTECLVSLAYNALVQASGFIYVDGKGDNSLYAKVFSMVRSMGREDDLLLINFMTGARDIVGPQEKRLSNTLNPFCQGSSSMLTQLVVSLMGSSQGGGDGDMWKGRAIAFVEALMRLLVYMRDDGAILLDANSIRNYFDLQRLESIVVDKVFPRDDMESINIESVPKLVTDPLRNYLNTLPGYNKEKKGKQVSQVLEQHGFITMQLVRSFSSLADTYGHIIRTNLAEVDFKDVILNRRILVVLLPALEKSPDELSNLGKIIVSSLKAMMAAGLGEDVEGDYRDVILRKPTNAPTPYMCILDEYGYYAVQGFAVVPAQARSLGFSAIFAGQDLPAFQKASKEEAASIGANTNIKICMKLEDPTETWDFFTKTAGEAYVTKVDSFQTKEGGVTNSYMDTKSSSFEKRARVDLLDLKEQTEGEAHIFFKSKIVRARMFYANPKPVKQLKINQFLKVEPPPDEYMMKLQKQLASFQKILESGDLSINKVVENEEITLITKALQETNIEEPIERGVAALIAFHGHNAPEPVEDLIEEEVEGALTIFSALRITPTSPPILATDKAAFAEALLPINETRNQMMMIERLAGAKDKYAGTVSNELIKDFQMATSYPPDDRDVIDVQELTDVVKGLSSKIANEREKANKKSEEEIK</sequence>
<dbReference type="EMBL" id="LN614827">
    <property type="protein sequence ID" value="CEG58045.1"/>
    <property type="molecule type" value="Genomic_DNA"/>
</dbReference>
<feature type="coiled-coil region" evidence="1">
    <location>
        <begin position="753"/>
        <end position="780"/>
    </location>
</feature>
<protein>
    <submittedName>
        <fullName evidence="4">Component of Dot/Icm secretion system. ATPase</fullName>
    </submittedName>
</protein>
<dbReference type="SUPFAM" id="SSF52540">
    <property type="entry name" value="P-loop containing nucleoside triphosphate hydrolases"/>
    <property type="match status" value="1"/>
</dbReference>
<dbReference type="InterPro" id="IPR027417">
    <property type="entry name" value="P-loop_NTPase"/>
</dbReference>
<dbReference type="Gene3D" id="3.40.50.300">
    <property type="entry name" value="P-loop containing nucleotide triphosphate hydrolases"/>
    <property type="match status" value="2"/>
</dbReference>
<dbReference type="Proteomes" id="UP000032430">
    <property type="component" value="Chromosome I"/>
</dbReference>
<dbReference type="OrthoDB" id="7817736at2"/>
<dbReference type="HOGENOM" id="CLU_016768_1_0_6"/>
<dbReference type="KEGG" id="lfa:LFA_2677"/>
<keyword evidence="2" id="KW-1133">Transmembrane helix</keyword>
<evidence type="ECO:0000256" key="2">
    <source>
        <dbReference type="SAM" id="Phobius"/>
    </source>
</evidence>
<evidence type="ECO:0000256" key="1">
    <source>
        <dbReference type="SAM" id="Coils"/>
    </source>
</evidence>
<evidence type="ECO:0000313" key="5">
    <source>
        <dbReference type="Proteomes" id="UP000032430"/>
    </source>
</evidence>
<dbReference type="AlphaFoldDB" id="A0A098G9A8"/>
<dbReference type="RefSeq" id="WP_045096441.1">
    <property type="nucleotide sequence ID" value="NZ_LN614827.1"/>
</dbReference>
<keyword evidence="5" id="KW-1185">Reference proteome</keyword>
<keyword evidence="2" id="KW-0812">Transmembrane</keyword>
<feature type="transmembrane region" description="Helical" evidence="2">
    <location>
        <begin position="47"/>
        <end position="70"/>
    </location>
</feature>
<organism evidence="4 5">
    <name type="scientific">Legionella fallonii LLAP-10</name>
    <dbReference type="NCBI Taxonomy" id="1212491"/>
    <lineage>
        <taxon>Bacteria</taxon>
        <taxon>Pseudomonadati</taxon>
        <taxon>Pseudomonadota</taxon>
        <taxon>Gammaproteobacteria</taxon>
        <taxon>Legionellales</taxon>
        <taxon>Legionellaceae</taxon>
        <taxon>Legionella</taxon>
    </lineage>
</organism>
<dbReference type="InterPro" id="IPR051162">
    <property type="entry name" value="T4SS_component"/>
</dbReference>
<proteinExistence type="predicted"/>
<evidence type="ECO:0000313" key="4">
    <source>
        <dbReference type="EMBL" id="CEG58045.1"/>
    </source>
</evidence>